<dbReference type="KEGG" id="syw:SYNW0424"/>
<reference evidence="3 4" key="1">
    <citation type="journal article" date="2003" name="Nature">
        <title>The genome of a motile marine Synechococcus.</title>
        <authorList>
            <person name="Palenik B."/>
            <person name="Brahamsha B."/>
            <person name="Larimer F."/>
            <person name="Land M."/>
            <person name="Hauser L."/>
            <person name="Chain P."/>
            <person name="Lamerdin J."/>
            <person name="Regala W."/>
            <person name="Allen E.A."/>
            <person name="McCarren J."/>
            <person name="Paulsen I."/>
            <person name="Dufresne A."/>
            <person name="Partensky F."/>
            <person name="Webb E."/>
            <person name="Waterbury J."/>
        </authorList>
    </citation>
    <scope>NUCLEOTIDE SEQUENCE [LARGE SCALE GENOMIC DNA]</scope>
    <source>
        <strain evidence="3 4">WH8102</strain>
    </source>
</reference>
<evidence type="ECO:0000313" key="3">
    <source>
        <dbReference type="EMBL" id="CAE06939.1"/>
    </source>
</evidence>
<dbReference type="PANTHER" id="PTHR10277:SF9">
    <property type="entry name" value="2-ISOPROPYLMALATE SYNTHASE 1, CHLOROPLASTIC-RELATED"/>
    <property type="match status" value="1"/>
</dbReference>
<dbReference type="InterPro" id="IPR050073">
    <property type="entry name" value="2-IPM_HCS-like"/>
</dbReference>
<dbReference type="GO" id="GO:0009098">
    <property type="term" value="P:L-leucine biosynthetic process"/>
    <property type="evidence" value="ECO:0007669"/>
    <property type="project" value="TreeGrafter"/>
</dbReference>
<dbReference type="PROSITE" id="PS50991">
    <property type="entry name" value="PYR_CT"/>
    <property type="match status" value="1"/>
</dbReference>
<dbReference type="eggNOG" id="COG0119">
    <property type="taxonomic scope" value="Bacteria"/>
</dbReference>
<dbReference type="Proteomes" id="UP000001422">
    <property type="component" value="Chromosome"/>
</dbReference>
<dbReference type="AlphaFoldDB" id="Q7U935"/>
<proteinExistence type="predicted"/>
<feature type="domain" description="Pyruvate carboxyltransferase" evidence="2">
    <location>
        <begin position="7"/>
        <end position="263"/>
    </location>
</feature>
<dbReference type="Gene3D" id="3.20.20.70">
    <property type="entry name" value="Aldolase class I"/>
    <property type="match status" value="1"/>
</dbReference>
<dbReference type="Pfam" id="PF00682">
    <property type="entry name" value="HMGL-like"/>
    <property type="match status" value="1"/>
</dbReference>
<sequence length="540" mass="60338">MSNERTFKILDCTLRDGGYYNNWNFSDELIENYVRASLAAKIDVIEIGFRSSLNNKFKGACAYSSDLFLENLPFLNGTDIAVMVNGSEICRTDSIPRLLEKLFPKPAISSIVSIVRIACHFSELSRVLSATRWLADHGYKICINIMQISDRKYADIKEITSMASDCPIDVLYFADSTGSLKPDDISRIVEWFRTGWQRELGIHTHNNMGIALQNTLRAYEEGVNWLDSTVSGMGRGPGNAKTEELVIETETLRDGNVNYVPLMALSRQKFDKLKAQYGWGPHPYYYLSGKYGIHPSYIQEMINDARYDDEDIIAVTNQLKSEGGKVFSLDSLDLARQFYIDKANGSWSPTEIFNGREVLILGSGPGVREHSSALELYIQKQSPLVLALNTQSAIDSSLIDLRIACHPVRLIADVEEYNQLAEPLIIPVSSLPKSLRNELANKKVFDYGLGISANKFQCNNTYCIIPSPLVLAYALAVATSGKSKNILLAGFDGYAPGDPRNEEIENIFLTYFNSYPNALLHSITSTNFKTIASKSLYGMF</sequence>
<evidence type="ECO:0000259" key="2">
    <source>
        <dbReference type="PROSITE" id="PS50991"/>
    </source>
</evidence>
<dbReference type="EC" id="4.1.3.-" evidence="3"/>
<dbReference type="RefSeq" id="WP_011127298.1">
    <property type="nucleotide sequence ID" value="NC_005070.1"/>
</dbReference>
<evidence type="ECO:0000256" key="1">
    <source>
        <dbReference type="ARBA" id="ARBA00023211"/>
    </source>
</evidence>
<dbReference type="InterPro" id="IPR013785">
    <property type="entry name" value="Aldolase_TIM"/>
</dbReference>
<dbReference type="HOGENOM" id="CLU_037512_0_0_3"/>
<keyword evidence="3" id="KW-0456">Lyase</keyword>
<keyword evidence="1" id="KW-0464">Manganese</keyword>
<protein>
    <submittedName>
        <fullName evidence="3">Possible HMGL-like family protein</fullName>
        <ecNumber evidence="3">4.1.3.-</ecNumber>
    </submittedName>
</protein>
<dbReference type="GO" id="GO:0003852">
    <property type="term" value="F:2-isopropylmalate synthase activity"/>
    <property type="evidence" value="ECO:0007669"/>
    <property type="project" value="TreeGrafter"/>
</dbReference>
<organism evidence="3 4">
    <name type="scientific">Parasynechococcus marenigrum (strain WH8102)</name>
    <dbReference type="NCBI Taxonomy" id="84588"/>
    <lineage>
        <taxon>Bacteria</taxon>
        <taxon>Bacillati</taxon>
        <taxon>Cyanobacteriota</taxon>
        <taxon>Cyanophyceae</taxon>
        <taxon>Synechococcales</taxon>
        <taxon>Prochlorococcaceae</taxon>
        <taxon>Parasynechococcus</taxon>
        <taxon>Parasynechococcus marenigrum</taxon>
    </lineage>
</organism>
<evidence type="ECO:0000313" key="4">
    <source>
        <dbReference type="Proteomes" id="UP000001422"/>
    </source>
</evidence>
<name>Q7U935_PARMW</name>
<dbReference type="PANTHER" id="PTHR10277">
    <property type="entry name" value="HOMOCITRATE SYNTHASE-RELATED"/>
    <property type="match status" value="1"/>
</dbReference>
<keyword evidence="4" id="KW-1185">Reference proteome</keyword>
<dbReference type="EMBL" id="BX569690">
    <property type="protein sequence ID" value="CAE06939.1"/>
    <property type="molecule type" value="Genomic_DNA"/>
</dbReference>
<dbReference type="GO" id="GO:0016829">
    <property type="term" value="F:lyase activity"/>
    <property type="evidence" value="ECO:0007669"/>
    <property type="project" value="UniProtKB-KW"/>
</dbReference>
<dbReference type="CDD" id="cd07944">
    <property type="entry name" value="DRE_TIM_HOA_like"/>
    <property type="match status" value="1"/>
</dbReference>
<dbReference type="STRING" id="84588.SYNW0424"/>
<gene>
    <name evidence="3" type="ordered locus">SYNW0424</name>
</gene>
<accession>Q7U935</accession>
<dbReference type="SUPFAM" id="SSF51569">
    <property type="entry name" value="Aldolase"/>
    <property type="match status" value="1"/>
</dbReference>
<dbReference type="InterPro" id="IPR000891">
    <property type="entry name" value="PYR_CT"/>
</dbReference>